<accession>A0AC34GEX9</accession>
<organism evidence="1 2">
    <name type="scientific">Panagrolaimus sp. ES5</name>
    <dbReference type="NCBI Taxonomy" id="591445"/>
    <lineage>
        <taxon>Eukaryota</taxon>
        <taxon>Metazoa</taxon>
        <taxon>Ecdysozoa</taxon>
        <taxon>Nematoda</taxon>
        <taxon>Chromadorea</taxon>
        <taxon>Rhabditida</taxon>
        <taxon>Tylenchina</taxon>
        <taxon>Panagrolaimomorpha</taxon>
        <taxon>Panagrolaimoidea</taxon>
        <taxon>Panagrolaimidae</taxon>
        <taxon>Panagrolaimus</taxon>
    </lineage>
</organism>
<evidence type="ECO:0000313" key="1">
    <source>
        <dbReference type="Proteomes" id="UP000887579"/>
    </source>
</evidence>
<dbReference type="WBParaSite" id="ES5_v2.g28192.t1">
    <property type="protein sequence ID" value="ES5_v2.g28192.t1"/>
    <property type="gene ID" value="ES5_v2.g28192"/>
</dbReference>
<reference evidence="2" key="1">
    <citation type="submission" date="2022-11" db="UniProtKB">
        <authorList>
            <consortium name="WormBaseParasite"/>
        </authorList>
    </citation>
    <scope>IDENTIFICATION</scope>
</reference>
<protein>
    <submittedName>
        <fullName evidence="2">Uncharacterized protein</fullName>
    </submittedName>
</protein>
<evidence type="ECO:0000313" key="2">
    <source>
        <dbReference type="WBParaSite" id="ES5_v2.g28192.t1"/>
    </source>
</evidence>
<name>A0AC34GEX9_9BILA</name>
<proteinExistence type="predicted"/>
<sequence length="249" mass="27271">MSLDSKLNSSICSSNFVDGLHTPFAQSLPAHLLSHHHHRGSDAVLANLDPQTLNSILDHLAKNNEEHQSINHNHENNDTQKSGIPPPPSQNASWTVNEMLPVIQEEDQMSRKMTQYSMNGSTSNSDNDNNHKTSQTTLSTETTASMGDIRMSQDELNGSETPDSIQKVKNVLQKAEDVASNFSNDDDDDVELHHHHHPTVTFEHPLSSHTSAPAELAATEIDQSTTAPPPAASENRTSIPKSRTLEAVN</sequence>
<dbReference type="Proteomes" id="UP000887579">
    <property type="component" value="Unplaced"/>
</dbReference>